<evidence type="ECO:0000313" key="6">
    <source>
        <dbReference type="Proteomes" id="UP001595885"/>
    </source>
</evidence>
<dbReference type="Gene3D" id="2.60.40.2420">
    <property type="match status" value="1"/>
</dbReference>
<name>A0ABV9P8A9_9FLAO</name>
<reference evidence="6" key="1">
    <citation type="journal article" date="2019" name="Int. J. Syst. Evol. Microbiol.">
        <title>The Global Catalogue of Microorganisms (GCM) 10K type strain sequencing project: providing services to taxonomists for standard genome sequencing and annotation.</title>
        <authorList>
            <consortium name="The Broad Institute Genomics Platform"/>
            <consortium name="The Broad Institute Genome Sequencing Center for Infectious Disease"/>
            <person name="Wu L."/>
            <person name="Ma J."/>
        </authorList>
    </citation>
    <scope>NUCLEOTIDE SEQUENCE [LARGE SCALE GENOMIC DNA]</scope>
    <source>
        <strain evidence="6">CCUG 50349</strain>
    </source>
</reference>
<comment type="caution">
    <text evidence="5">The sequence shown here is derived from an EMBL/GenBank/DDBJ whole genome shotgun (WGS) entry which is preliminary data.</text>
</comment>
<feature type="chain" id="PRO_5046556710" description="Curli production assembly/transport component CsgE" evidence="4">
    <location>
        <begin position="24"/>
        <end position="244"/>
    </location>
</feature>
<evidence type="ECO:0000313" key="5">
    <source>
        <dbReference type="EMBL" id="MFC4740945.1"/>
    </source>
</evidence>
<feature type="signal peptide" evidence="4">
    <location>
        <begin position="1"/>
        <end position="23"/>
    </location>
</feature>
<dbReference type="Pfam" id="PF10627">
    <property type="entry name" value="CsgE"/>
    <property type="match status" value="1"/>
</dbReference>
<keyword evidence="3 4" id="KW-0732">Signal</keyword>
<dbReference type="InterPro" id="IPR053722">
    <property type="entry name" value="Curli_assembly_CsgC/AgfC"/>
</dbReference>
<proteinExistence type="predicted"/>
<sequence>MKKPTTYSVLFTFLLLINFSLKAQNLNTDVKAKIVLEDVEGNIKITGTAENLTDILQSLTYKLSVIKKNLKSENRSSNAQEGVFTLDANQNKNLSTTQINKSSEDEIIVLLLFYDENNQIVSQDRVVISDQKKKDKVIILDDGIELAGIVADETKTKIGKDFYDNFYYLYRDYNLNAKQIVKVNEELSFGRNTKIVIMIENEVVFEFLARPDEEFLESMAKKALYETYQFLKKIENEKKYITQY</sequence>
<gene>
    <name evidence="5" type="ORF">ACFO3U_13160</name>
</gene>
<evidence type="ECO:0000256" key="1">
    <source>
        <dbReference type="ARBA" id="ARBA00003989"/>
    </source>
</evidence>
<evidence type="ECO:0000256" key="4">
    <source>
        <dbReference type="SAM" id="SignalP"/>
    </source>
</evidence>
<accession>A0ABV9P8A9</accession>
<dbReference type="EMBL" id="JBHSGW010000027">
    <property type="protein sequence ID" value="MFC4740945.1"/>
    <property type="molecule type" value="Genomic_DNA"/>
</dbReference>
<dbReference type="Proteomes" id="UP001595885">
    <property type="component" value="Unassembled WGS sequence"/>
</dbReference>
<organism evidence="5 6">
    <name type="scientific">Flavobacterium ponti</name>
    <dbReference type="NCBI Taxonomy" id="665133"/>
    <lineage>
        <taxon>Bacteria</taxon>
        <taxon>Pseudomonadati</taxon>
        <taxon>Bacteroidota</taxon>
        <taxon>Flavobacteriia</taxon>
        <taxon>Flavobacteriales</taxon>
        <taxon>Flavobacteriaceae</taxon>
        <taxon>Flavobacterium</taxon>
    </lineage>
</organism>
<evidence type="ECO:0000256" key="3">
    <source>
        <dbReference type="ARBA" id="ARBA00022729"/>
    </source>
</evidence>
<protein>
    <recommendedName>
        <fullName evidence="2">Curli production assembly/transport component CsgE</fullName>
    </recommendedName>
</protein>
<comment type="function">
    <text evidence="1">May be involved in the biogenesis of curli organelles.</text>
</comment>
<evidence type="ECO:0000256" key="2">
    <source>
        <dbReference type="ARBA" id="ARBA00014024"/>
    </source>
</evidence>
<dbReference type="InterPro" id="IPR018900">
    <property type="entry name" value="Curli_CsgE"/>
</dbReference>
<dbReference type="RefSeq" id="WP_379743307.1">
    <property type="nucleotide sequence ID" value="NZ_JBHSGW010000027.1"/>
</dbReference>
<keyword evidence="6" id="KW-1185">Reference proteome</keyword>